<feature type="transmembrane region" description="Helical" evidence="1">
    <location>
        <begin position="102"/>
        <end position="126"/>
    </location>
</feature>
<protein>
    <submittedName>
        <fullName evidence="3">Anti-sigma-K factor RskA</fullName>
    </submittedName>
</protein>
<reference evidence="3 4" key="1">
    <citation type="submission" date="2018-07" db="EMBL/GenBank/DDBJ databases">
        <title>Genomic Encyclopedia of Type Strains, Phase IV (KMG-IV): sequencing the most valuable type-strain genomes for metagenomic binning, comparative biology and taxonomic classification.</title>
        <authorList>
            <person name="Goeker M."/>
        </authorList>
    </citation>
    <scope>NUCLEOTIDE SEQUENCE [LARGE SCALE GENOMIC DNA]</scope>
    <source>
        <strain evidence="3 4">DSM 14364</strain>
    </source>
</reference>
<dbReference type="GO" id="GO:0005886">
    <property type="term" value="C:plasma membrane"/>
    <property type="evidence" value="ECO:0007669"/>
    <property type="project" value="InterPro"/>
</dbReference>
<dbReference type="RefSeq" id="WP_114770078.1">
    <property type="nucleotide sequence ID" value="NZ_QQBB01000004.1"/>
</dbReference>
<dbReference type="Pfam" id="PF10099">
    <property type="entry name" value="RskA_C"/>
    <property type="match status" value="1"/>
</dbReference>
<dbReference type="InterPro" id="IPR018764">
    <property type="entry name" value="RskA_C"/>
</dbReference>
<evidence type="ECO:0000259" key="2">
    <source>
        <dbReference type="Pfam" id="PF10099"/>
    </source>
</evidence>
<sequence length="242" mass="25730">MRRDDFDRLAAEHVLGLLEGEERGVADNLLASDGDFRNLVELWRQRFSAWDETADELPAGDALWARIESSVSAAPVAAPRASAASRPASPGVLERIWESLSFWRTVGLAGAAAALLMGLGMGFFAIKASRQPVMIAVLLNDANQPGAVLSTFEDGRMELVPLGDMTIPHNHSVQVWTFPDPAGPPVSVGVLRAARTARMTMDDLPQPHSNQLFTISVEPLAGSPTGLPTGPVVMKGTASAAL</sequence>
<dbReference type="PANTHER" id="PTHR37461">
    <property type="entry name" value="ANTI-SIGMA-K FACTOR RSKA"/>
    <property type="match status" value="1"/>
</dbReference>
<feature type="domain" description="Anti-sigma K factor RskA C-terminal" evidence="2">
    <location>
        <begin position="108"/>
        <end position="232"/>
    </location>
</feature>
<keyword evidence="4" id="KW-1185">Reference proteome</keyword>
<evidence type="ECO:0000313" key="4">
    <source>
        <dbReference type="Proteomes" id="UP000254925"/>
    </source>
</evidence>
<dbReference type="Proteomes" id="UP000254925">
    <property type="component" value="Unassembled WGS sequence"/>
</dbReference>
<keyword evidence="1" id="KW-0472">Membrane</keyword>
<dbReference type="EMBL" id="QQBB01000004">
    <property type="protein sequence ID" value="RDI59177.1"/>
    <property type="molecule type" value="Genomic_DNA"/>
</dbReference>
<organism evidence="3 4">
    <name type="scientific">Microvirga subterranea</name>
    <dbReference type="NCBI Taxonomy" id="186651"/>
    <lineage>
        <taxon>Bacteria</taxon>
        <taxon>Pseudomonadati</taxon>
        <taxon>Pseudomonadota</taxon>
        <taxon>Alphaproteobacteria</taxon>
        <taxon>Hyphomicrobiales</taxon>
        <taxon>Methylobacteriaceae</taxon>
        <taxon>Microvirga</taxon>
    </lineage>
</organism>
<name>A0A370HL65_9HYPH</name>
<keyword evidence="1" id="KW-0812">Transmembrane</keyword>
<dbReference type="OrthoDB" id="9816387at2"/>
<proteinExistence type="predicted"/>
<comment type="caution">
    <text evidence="3">The sequence shown here is derived from an EMBL/GenBank/DDBJ whole genome shotgun (WGS) entry which is preliminary data.</text>
</comment>
<dbReference type="GO" id="GO:0006417">
    <property type="term" value="P:regulation of translation"/>
    <property type="evidence" value="ECO:0007669"/>
    <property type="project" value="TreeGrafter"/>
</dbReference>
<gene>
    <name evidence="3" type="ORF">DES45_10488</name>
</gene>
<dbReference type="PANTHER" id="PTHR37461:SF1">
    <property type="entry name" value="ANTI-SIGMA-K FACTOR RSKA"/>
    <property type="match status" value="1"/>
</dbReference>
<dbReference type="AlphaFoldDB" id="A0A370HL65"/>
<accession>A0A370HL65</accession>
<evidence type="ECO:0000256" key="1">
    <source>
        <dbReference type="SAM" id="Phobius"/>
    </source>
</evidence>
<dbReference type="InterPro" id="IPR051474">
    <property type="entry name" value="Anti-sigma-K/W_factor"/>
</dbReference>
<dbReference type="GO" id="GO:0016989">
    <property type="term" value="F:sigma factor antagonist activity"/>
    <property type="evidence" value="ECO:0007669"/>
    <property type="project" value="TreeGrafter"/>
</dbReference>
<keyword evidence="1" id="KW-1133">Transmembrane helix</keyword>
<evidence type="ECO:0000313" key="3">
    <source>
        <dbReference type="EMBL" id="RDI59177.1"/>
    </source>
</evidence>